<keyword evidence="7 8" id="KW-0998">Cell outer membrane</keyword>
<dbReference type="Proteomes" id="UP000198988">
    <property type="component" value="Unassembled WGS sequence"/>
</dbReference>
<accession>A0A1H6LVM9</accession>
<evidence type="ECO:0000256" key="6">
    <source>
        <dbReference type="ARBA" id="ARBA00023136"/>
    </source>
</evidence>
<evidence type="ECO:0000256" key="1">
    <source>
        <dbReference type="ARBA" id="ARBA00004370"/>
    </source>
</evidence>
<dbReference type="PANTHER" id="PTHR12815:SF23">
    <property type="entry name" value="OUTER MEMBRANE PROTEIN ASSEMBLY FACTOR BAMA"/>
    <property type="match status" value="1"/>
</dbReference>
<evidence type="ECO:0000313" key="11">
    <source>
        <dbReference type="EMBL" id="SEH89574.1"/>
    </source>
</evidence>
<dbReference type="PIRSF" id="PIRSF006076">
    <property type="entry name" value="OM_assembly_OMP85"/>
    <property type="match status" value="1"/>
</dbReference>
<evidence type="ECO:0000256" key="2">
    <source>
        <dbReference type="ARBA" id="ARBA00022452"/>
    </source>
</evidence>
<comment type="subcellular location">
    <subcellularLocation>
        <location evidence="8">Cell outer membrane</location>
    </subcellularLocation>
    <subcellularLocation>
        <location evidence="1">Membrane</location>
    </subcellularLocation>
</comment>
<organism evidence="11 12">
    <name type="scientific">Bathymodiolus azoricus thioautotrophic gill symbiont</name>
    <dbReference type="NCBI Taxonomy" id="235205"/>
    <lineage>
        <taxon>Bacteria</taxon>
        <taxon>Pseudomonadati</taxon>
        <taxon>Pseudomonadota</taxon>
        <taxon>Gammaproteobacteria</taxon>
        <taxon>sulfur-oxidizing symbionts</taxon>
    </lineage>
</organism>
<reference evidence="12" key="1">
    <citation type="submission" date="2016-06" db="EMBL/GenBank/DDBJ databases">
        <authorList>
            <person name="Petersen J."/>
            <person name="Sayavedra L."/>
        </authorList>
    </citation>
    <scope>NUCLEOTIDE SEQUENCE [LARGE SCALE GENOMIC DNA]</scope>
    <source>
        <strain evidence="12">BazSymA</strain>
    </source>
</reference>
<dbReference type="Pfam" id="PF07244">
    <property type="entry name" value="POTRA"/>
    <property type="match status" value="4"/>
</dbReference>
<proteinExistence type="inferred from homology"/>
<dbReference type="GO" id="GO:0043165">
    <property type="term" value="P:Gram-negative-bacterium-type cell outer membrane assembly"/>
    <property type="evidence" value="ECO:0007669"/>
    <property type="project" value="UniProtKB-UniRule"/>
</dbReference>
<dbReference type="PANTHER" id="PTHR12815">
    <property type="entry name" value="SORTING AND ASSEMBLY MACHINERY SAMM50 PROTEIN FAMILY MEMBER"/>
    <property type="match status" value="1"/>
</dbReference>
<evidence type="ECO:0000256" key="9">
    <source>
        <dbReference type="NCBIfam" id="TIGR03303"/>
    </source>
</evidence>
<feature type="domain" description="POTRA" evidence="10">
    <location>
        <begin position="176"/>
        <end position="266"/>
    </location>
</feature>
<protein>
    <recommendedName>
        <fullName evidence="8 9">Outer membrane protein assembly factor BamA</fullName>
    </recommendedName>
</protein>
<keyword evidence="5 8" id="KW-0677">Repeat</keyword>
<feature type="domain" description="POTRA" evidence="10">
    <location>
        <begin position="23"/>
        <end position="90"/>
    </location>
</feature>
<sequence precursor="true">MKKIILKFALLSSLLISSLTISAPIKNIEILGLDAISRGTVLSYLPVETGDNYTDQTSKKIISSLYKTQFFKDIEVSQANQTLTITVIENPHIKYVDLLNQSEKVIDDDALQQVLSSMNLTPGKIFNKRQLAKLIEQLKATYISKGYYGIKITEKIEIDSSNRVGVELDISEGEVARIKSMHINGNKVQKEKTLLNLFQIGEPDFFIVNYFTEKDHYSKIALDAGIETLKSHYFNLGYLDFKVSDVKSELSKDKLSIDIDIQVNEGSKYKVGKIEFTGNMLDESSESLSELLTISTGDVFERKKIIDSIKAITDIYTNQGYAFAKIDALTSEGEATHIINLKFKVSPHKKVYINRITITGNTRTQDEVVRREIGIYEGGLYSNEELEESINKLKRLGFFSDVKMEVSKLRGFDDKINLSFSVEEAKTGTFSVGLSNSNSTGASFNLGIEEKNFLGTGNTLNASTSQSKAVKELNIYFSNPYFTKDKHSISYGIFNKKTEGSELKVEEYKVNEKGGSIGYGIPITKDTRIGVDLRLSSRKITCGTTFSGVDYEQAQCSSNDKTEAKLSINWRNNTLDDYNFPTKGDSNNLKASVTLPVADFKYYKFDASHKSYRSLTKNLTLKTSAEIGLAKGYGGKELPFFERYYGGGASSVRGFNFNSLGATYLNNKARGGELSMLMSASIVSPVTFMEDSKNMRVSAFVDAGGVSEKVAFSTNDFRASVGLGFIWLTPVGPLGVYAAQPLIKKAGDKTSTFEFTIGTNF</sequence>
<comment type="function">
    <text evidence="8">Part of the outer membrane protein assembly complex, which is involved in assembly and insertion of beta-barrel proteins into the outer membrane.</text>
</comment>
<evidence type="ECO:0000256" key="4">
    <source>
        <dbReference type="ARBA" id="ARBA00022729"/>
    </source>
</evidence>
<dbReference type="EMBL" id="CDSC02000301">
    <property type="protein sequence ID" value="SEH89574.1"/>
    <property type="molecule type" value="Genomic_DNA"/>
</dbReference>
<dbReference type="GO" id="GO:0009279">
    <property type="term" value="C:cell outer membrane"/>
    <property type="evidence" value="ECO:0007669"/>
    <property type="project" value="UniProtKB-SubCell"/>
</dbReference>
<keyword evidence="6 8" id="KW-0472">Membrane</keyword>
<comment type="subunit">
    <text evidence="8">Part of the Bam complex.</text>
</comment>
<evidence type="ECO:0000256" key="3">
    <source>
        <dbReference type="ARBA" id="ARBA00022692"/>
    </source>
</evidence>
<dbReference type="OrthoDB" id="9803054at2"/>
<dbReference type="Gene3D" id="2.40.160.50">
    <property type="entry name" value="membrane protein fhac: a member of the omp85/tpsb transporter family"/>
    <property type="match status" value="1"/>
</dbReference>
<evidence type="ECO:0000256" key="7">
    <source>
        <dbReference type="ARBA" id="ARBA00023237"/>
    </source>
</evidence>
<name>A0A1H6LVM9_9GAMM</name>
<keyword evidence="2 8" id="KW-1134">Transmembrane beta strand</keyword>
<dbReference type="NCBIfam" id="TIGR03303">
    <property type="entry name" value="OM_YaeT"/>
    <property type="match status" value="1"/>
</dbReference>
<dbReference type="InterPro" id="IPR023707">
    <property type="entry name" value="OM_assembly_BamA"/>
</dbReference>
<gene>
    <name evidence="8" type="primary">bamA</name>
    <name evidence="11" type="ORF">BAZSYMA_ACONTIG00011_9</name>
</gene>
<keyword evidence="4 8" id="KW-0732">Signal</keyword>
<dbReference type="InterPro" id="IPR034746">
    <property type="entry name" value="POTRA"/>
</dbReference>
<evidence type="ECO:0000259" key="10">
    <source>
        <dbReference type="PROSITE" id="PS51779"/>
    </source>
</evidence>
<dbReference type="InterPro" id="IPR039910">
    <property type="entry name" value="D15-like"/>
</dbReference>
<dbReference type="HAMAP" id="MF_01430">
    <property type="entry name" value="OM_assembly_BamA"/>
    <property type="match status" value="1"/>
</dbReference>
<dbReference type="InterPro" id="IPR010827">
    <property type="entry name" value="BamA/TamA_POTRA"/>
</dbReference>
<dbReference type="AlphaFoldDB" id="A0A1H6LVM9"/>
<dbReference type="InterPro" id="IPR000184">
    <property type="entry name" value="Bac_surfAg_D15"/>
</dbReference>
<feature type="chain" id="PRO_5011804557" description="Outer membrane protein assembly factor BamA" evidence="8">
    <location>
        <begin position="24"/>
        <end position="761"/>
    </location>
</feature>
<evidence type="ECO:0000313" key="12">
    <source>
        <dbReference type="Proteomes" id="UP000198988"/>
    </source>
</evidence>
<dbReference type="PROSITE" id="PS51779">
    <property type="entry name" value="POTRA"/>
    <property type="match status" value="3"/>
</dbReference>
<evidence type="ECO:0000256" key="8">
    <source>
        <dbReference type="HAMAP-Rule" id="MF_01430"/>
    </source>
</evidence>
<evidence type="ECO:0000256" key="5">
    <source>
        <dbReference type="ARBA" id="ARBA00022737"/>
    </source>
</evidence>
<feature type="domain" description="POTRA" evidence="10">
    <location>
        <begin position="351"/>
        <end position="425"/>
    </location>
</feature>
<keyword evidence="3 8" id="KW-0812">Transmembrane</keyword>
<feature type="signal peptide" evidence="8">
    <location>
        <begin position="1"/>
        <end position="23"/>
    </location>
</feature>
<dbReference type="Pfam" id="PF01103">
    <property type="entry name" value="Omp85"/>
    <property type="match status" value="1"/>
</dbReference>
<dbReference type="RefSeq" id="WP_090716606.1">
    <property type="nucleotide sequence ID" value="NZ_CDSC02000301.1"/>
</dbReference>
<dbReference type="Gene3D" id="3.10.20.310">
    <property type="entry name" value="membrane protein fhac"/>
    <property type="match status" value="5"/>
</dbReference>
<dbReference type="GO" id="GO:0051205">
    <property type="term" value="P:protein insertion into membrane"/>
    <property type="evidence" value="ECO:0007669"/>
    <property type="project" value="UniProtKB-UniRule"/>
</dbReference>
<comment type="similarity">
    <text evidence="8">Belongs to the BamA family.</text>
</comment>